<dbReference type="CDD" id="cd09272">
    <property type="entry name" value="RNase_HI_RT_Ty1"/>
    <property type="match status" value="1"/>
</dbReference>
<reference evidence="1 2" key="1">
    <citation type="journal article" date="2018" name="PLoS Genet.">
        <title>Population sequencing reveals clonal diversity and ancestral inbreeding in the grapevine cultivar Chardonnay.</title>
        <authorList>
            <person name="Roach M.J."/>
            <person name="Johnson D.L."/>
            <person name="Bohlmann J."/>
            <person name="van Vuuren H.J."/>
            <person name="Jones S.J."/>
            <person name="Pretorius I.S."/>
            <person name="Schmidt S.A."/>
            <person name="Borneman A.R."/>
        </authorList>
    </citation>
    <scope>NUCLEOTIDE SEQUENCE [LARGE SCALE GENOMIC DNA]</scope>
    <source>
        <strain evidence="2">cv. Chardonnay</strain>
        <tissue evidence="1">Leaf</tissue>
    </source>
</reference>
<name>A0A438CNX8_VITVI</name>
<proteinExistence type="predicted"/>
<accession>A0A438CNX8</accession>
<dbReference type="PANTHER" id="PTHR11439:SF467">
    <property type="entry name" value="INTEGRASE CATALYTIC DOMAIN-CONTAINING PROTEIN"/>
    <property type="match status" value="1"/>
</dbReference>
<comment type="caution">
    <text evidence="1">The sequence shown here is derived from an EMBL/GenBank/DDBJ whole genome shotgun (WGS) entry which is preliminary data.</text>
</comment>
<evidence type="ECO:0000313" key="1">
    <source>
        <dbReference type="EMBL" id="RVW24888.1"/>
    </source>
</evidence>
<dbReference type="AlphaFoldDB" id="A0A438CNX8"/>
<protein>
    <submittedName>
        <fullName evidence="1">Retrovirus-related Pol polyprotein from transposon RE2</fullName>
    </submittedName>
</protein>
<dbReference type="PANTHER" id="PTHR11439">
    <property type="entry name" value="GAG-POL-RELATED RETROTRANSPOSON"/>
    <property type="match status" value="1"/>
</dbReference>
<dbReference type="Proteomes" id="UP000288805">
    <property type="component" value="Unassembled WGS sequence"/>
</dbReference>
<dbReference type="InterPro" id="IPR043502">
    <property type="entry name" value="DNA/RNA_pol_sf"/>
</dbReference>
<dbReference type="EMBL" id="QGNW01002161">
    <property type="protein sequence ID" value="RVW24888.1"/>
    <property type="molecule type" value="Genomic_DNA"/>
</dbReference>
<dbReference type="SUPFAM" id="SSF56672">
    <property type="entry name" value="DNA/RNA polymerases"/>
    <property type="match status" value="1"/>
</dbReference>
<organism evidence="1 2">
    <name type="scientific">Vitis vinifera</name>
    <name type="common">Grape</name>
    <dbReference type="NCBI Taxonomy" id="29760"/>
    <lineage>
        <taxon>Eukaryota</taxon>
        <taxon>Viridiplantae</taxon>
        <taxon>Streptophyta</taxon>
        <taxon>Embryophyta</taxon>
        <taxon>Tracheophyta</taxon>
        <taxon>Spermatophyta</taxon>
        <taxon>Magnoliopsida</taxon>
        <taxon>eudicotyledons</taxon>
        <taxon>Gunneridae</taxon>
        <taxon>Pentapetalae</taxon>
        <taxon>rosids</taxon>
        <taxon>Vitales</taxon>
        <taxon>Vitaceae</taxon>
        <taxon>Viteae</taxon>
        <taxon>Vitis</taxon>
    </lineage>
</organism>
<gene>
    <name evidence="1" type="primary">RE2_695</name>
    <name evidence="1" type="ORF">CK203_079478</name>
</gene>
<sequence>MLESKSASTLGMVGQNLSKHDGDHFHDVTLYRRTVGALQYLTLTRLDISFVVNKVCQFMSSPSNTHWFAVKRILCYLKGATSYGLSTQPSSSLNIQAYTDVDWTSYPDDKRSTNGYCIFSRPNLVSWSFTKQKVVSRSSAESEYHGIAIVASEITWIQSLLNELCLSPSAPLLMRCDNQSAAHFATNPTFHA</sequence>
<evidence type="ECO:0000313" key="2">
    <source>
        <dbReference type="Proteomes" id="UP000288805"/>
    </source>
</evidence>